<keyword evidence="1" id="KW-0812">Transmembrane</keyword>
<accession>A0A243BGX7</accession>
<protein>
    <submittedName>
        <fullName evidence="2">Uncharacterized protein</fullName>
    </submittedName>
</protein>
<comment type="caution">
    <text evidence="2">The sequence shown here is derived from an EMBL/GenBank/DDBJ whole genome shotgun (WGS) entry which is preliminary data.</text>
</comment>
<dbReference type="EMBL" id="NFDL01000041">
    <property type="protein sequence ID" value="OTY45672.1"/>
    <property type="molecule type" value="Genomic_DNA"/>
</dbReference>
<evidence type="ECO:0000256" key="1">
    <source>
        <dbReference type="SAM" id="Phobius"/>
    </source>
</evidence>
<dbReference type="AlphaFoldDB" id="A0A243BGX7"/>
<evidence type="ECO:0000313" key="3">
    <source>
        <dbReference type="Proteomes" id="UP000195089"/>
    </source>
</evidence>
<keyword evidence="1" id="KW-0472">Membrane</keyword>
<keyword evidence="1" id="KW-1133">Transmembrane helix</keyword>
<gene>
    <name evidence="2" type="ORF">BK742_11275</name>
</gene>
<feature type="transmembrane region" description="Helical" evidence="1">
    <location>
        <begin position="87"/>
        <end position="111"/>
    </location>
</feature>
<proteinExistence type="predicted"/>
<name>A0A243BGX7_BACTU</name>
<organism evidence="2 3">
    <name type="scientific">Bacillus thuringiensis serovar pingluonsis</name>
    <dbReference type="NCBI Taxonomy" id="180881"/>
    <lineage>
        <taxon>Bacteria</taxon>
        <taxon>Bacillati</taxon>
        <taxon>Bacillota</taxon>
        <taxon>Bacilli</taxon>
        <taxon>Bacillales</taxon>
        <taxon>Bacillaceae</taxon>
        <taxon>Bacillus</taxon>
        <taxon>Bacillus cereus group</taxon>
    </lineage>
</organism>
<dbReference type="Proteomes" id="UP000195089">
    <property type="component" value="Unassembled WGS sequence"/>
</dbReference>
<reference evidence="2 3" key="1">
    <citation type="submission" date="2016-10" db="EMBL/GenBank/DDBJ databases">
        <title>Comparative genomics of Bacillus thuringiensis reveals a path to pathogens against multiple invertebrate hosts.</title>
        <authorList>
            <person name="Zheng J."/>
            <person name="Gao Q."/>
            <person name="Liu H."/>
            <person name="Peng D."/>
            <person name="Ruan L."/>
            <person name="Sun M."/>
        </authorList>
    </citation>
    <scope>NUCLEOTIDE SEQUENCE [LARGE SCALE GENOMIC DNA]</scope>
    <source>
        <strain evidence="2">BGSC 4BX1</strain>
    </source>
</reference>
<feature type="transmembrane region" description="Helical" evidence="1">
    <location>
        <begin position="123"/>
        <end position="140"/>
    </location>
</feature>
<sequence length="155" mass="17400">MRVSKFLIPYSFSILSFFISATALDLYDRMGTNNEMVSPNILGKIIQSTAQMGVLTLYFGVPIILGGCLLGELLFRGIILRFKLSYIISLLLYLLLAFSIVFIFVSVMVGVPAAYEEVRTLETMYFIGITIICAVTFFVGRNIWEKKQINNGVTK</sequence>
<evidence type="ECO:0000313" key="2">
    <source>
        <dbReference type="EMBL" id="OTY45672.1"/>
    </source>
</evidence>
<dbReference type="RefSeq" id="WP_078985567.1">
    <property type="nucleotide sequence ID" value="NZ_NFDL01000041.1"/>
</dbReference>
<feature type="transmembrane region" description="Helical" evidence="1">
    <location>
        <begin position="7"/>
        <end position="27"/>
    </location>
</feature>
<feature type="transmembrane region" description="Helical" evidence="1">
    <location>
        <begin position="57"/>
        <end position="75"/>
    </location>
</feature>